<keyword evidence="1" id="KW-1133">Transmembrane helix</keyword>
<sequence>MTTAQIPCTRHSIANQIEEPALKGKLIASTDGFTRVLHRDPYEGPGSTCIPFDADGINMRSAMPKKTRMLAGKYSNLVAPIIEQGMELNHNRKLACSYRKGLPVNDSPVKSYGILSISFPDWMCLYRQSLSVPVKPACHPALVDGERQYTAHSAWSMSPDIDCIPVTWRQPLDVAKPVFLISLNWILKSSKYRVQALMILVAQIILMRIGVFSNSIPIFKFTILST</sequence>
<keyword evidence="1" id="KW-0472">Membrane</keyword>
<accession>A0ABY9E7P4</accession>
<evidence type="ECO:0000313" key="3">
    <source>
        <dbReference type="Proteomes" id="UP001321520"/>
    </source>
</evidence>
<evidence type="ECO:0000256" key="1">
    <source>
        <dbReference type="SAM" id="Phobius"/>
    </source>
</evidence>
<organism evidence="2 3">
    <name type="scientific">Microbulbifer spongiae</name>
    <dbReference type="NCBI Taxonomy" id="2944933"/>
    <lineage>
        <taxon>Bacteria</taxon>
        <taxon>Pseudomonadati</taxon>
        <taxon>Pseudomonadota</taxon>
        <taxon>Gammaproteobacteria</taxon>
        <taxon>Cellvibrionales</taxon>
        <taxon>Microbulbiferaceae</taxon>
        <taxon>Microbulbifer</taxon>
    </lineage>
</organism>
<evidence type="ECO:0000313" key="2">
    <source>
        <dbReference type="EMBL" id="WKD49035.1"/>
    </source>
</evidence>
<dbReference type="RefSeq" id="WP_301414821.1">
    <property type="nucleotide sequence ID" value="NZ_CP098023.1"/>
</dbReference>
<name>A0ABY9E7P4_9GAMM</name>
<reference evidence="2 3" key="1">
    <citation type="submission" date="2022-05" db="EMBL/GenBank/DDBJ databases">
        <title>Microbulbifer sp. nov., isolated from sponge.</title>
        <authorList>
            <person name="Gao L."/>
        </authorList>
    </citation>
    <scope>NUCLEOTIDE SEQUENCE [LARGE SCALE GENOMIC DNA]</scope>
    <source>
        <strain evidence="2 3">MI-G</strain>
    </source>
</reference>
<dbReference type="Proteomes" id="UP001321520">
    <property type="component" value="Chromosome"/>
</dbReference>
<dbReference type="EMBL" id="CP098023">
    <property type="protein sequence ID" value="WKD49035.1"/>
    <property type="molecule type" value="Genomic_DNA"/>
</dbReference>
<feature type="transmembrane region" description="Helical" evidence="1">
    <location>
        <begin position="196"/>
        <end position="219"/>
    </location>
</feature>
<gene>
    <name evidence="2" type="ORF">M8T91_14190</name>
</gene>
<protein>
    <submittedName>
        <fullName evidence="2">Uncharacterized protein</fullName>
    </submittedName>
</protein>
<keyword evidence="3" id="KW-1185">Reference proteome</keyword>
<proteinExistence type="predicted"/>
<keyword evidence="1" id="KW-0812">Transmembrane</keyword>